<keyword evidence="1" id="KW-1133">Transmembrane helix</keyword>
<reference evidence="3" key="1">
    <citation type="journal article" date="2019" name="Environ. Microbiol.">
        <title>Fungal ecological strategies reflected in gene transcription - a case study of two litter decomposers.</title>
        <authorList>
            <person name="Barbi F."/>
            <person name="Kohler A."/>
            <person name="Barry K."/>
            <person name="Baskaran P."/>
            <person name="Daum C."/>
            <person name="Fauchery L."/>
            <person name="Ihrmark K."/>
            <person name="Kuo A."/>
            <person name="LaButti K."/>
            <person name="Lipzen A."/>
            <person name="Morin E."/>
            <person name="Grigoriev I.V."/>
            <person name="Henrissat B."/>
            <person name="Lindahl B."/>
            <person name="Martin F."/>
        </authorList>
    </citation>
    <scope>NUCLEOTIDE SEQUENCE</scope>
    <source>
        <strain evidence="3">JB14</strain>
    </source>
</reference>
<keyword evidence="1" id="KW-0812">Transmembrane</keyword>
<feature type="domain" description="ER-bound oxygenase mpaB/mpaB'/Rubber oxygenase catalytic" evidence="2">
    <location>
        <begin position="169"/>
        <end position="374"/>
    </location>
</feature>
<evidence type="ECO:0000313" key="3">
    <source>
        <dbReference type="EMBL" id="KAE9411172.1"/>
    </source>
</evidence>
<sequence>MVKVVVIQRASDTLSLKDGDTFQVFGHSATWNHQCVRRETALRQYIRWRNEGDSVLDDALQELFPDGLIPGADLFQRLESCISSKGEKLDTSATTRFWEVIHKCPPDNIRATEKQIELAQSFFIDHSAQIMQALLYYSLAGGFASPRIVRTLNKVSYLVPHRNTKQTPSQTSKDRIFRRLLETFQFVLEVMRCVVPIPEQQGSAYLLPGGDGWKAIVRVRMLHGVARARATQYDNPNDIPINQEDMNGTLASFSTVPLWALRQLGLSPSPEEAEAYLALWCHVGFYLGVSPASLSEHFTNVTAADQFLASATIHLFLDDEELEDKSFVPPTMSMLEAVAYQPPLHSSVEFNCAITRFLLGAELATHLGVPRTSWWMTIRLRAILLLQAYPVGFSKFYGQILRPGWLEKRRYVYAVGMAMMLRRRLGMRQTKYRPEGETEQAVWEDESVSPDYTTGHLLVKRWRQTLAEMVGVSIASVILIGLCCWKILSYIA</sequence>
<keyword evidence="4" id="KW-1185">Reference proteome</keyword>
<gene>
    <name evidence="3" type="ORF">BT96DRAFT_803810</name>
</gene>
<organism evidence="3 4">
    <name type="scientific">Gymnopus androsaceus JB14</name>
    <dbReference type="NCBI Taxonomy" id="1447944"/>
    <lineage>
        <taxon>Eukaryota</taxon>
        <taxon>Fungi</taxon>
        <taxon>Dikarya</taxon>
        <taxon>Basidiomycota</taxon>
        <taxon>Agaricomycotina</taxon>
        <taxon>Agaricomycetes</taxon>
        <taxon>Agaricomycetidae</taxon>
        <taxon>Agaricales</taxon>
        <taxon>Marasmiineae</taxon>
        <taxon>Omphalotaceae</taxon>
        <taxon>Gymnopus</taxon>
    </lineage>
</organism>
<dbReference type="Proteomes" id="UP000799118">
    <property type="component" value="Unassembled WGS sequence"/>
</dbReference>
<dbReference type="InterPro" id="IPR037473">
    <property type="entry name" value="Lcp-like"/>
</dbReference>
<evidence type="ECO:0000313" key="4">
    <source>
        <dbReference type="Proteomes" id="UP000799118"/>
    </source>
</evidence>
<dbReference type="AlphaFoldDB" id="A0A6A4IFR4"/>
<keyword evidence="1" id="KW-0472">Membrane</keyword>
<dbReference type="GO" id="GO:0016491">
    <property type="term" value="F:oxidoreductase activity"/>
    <property type="evidence" value="ECO:0007669"/>
    <property type="project" value="InterPro"/>
</dbReference>
<dbReference type="Pfam" id="PF09995">
    <property type="entry name" value="MPAB_Lcp_cat"/>
    <property type="match status" value="1"/>
</dbReference>
<dbReference type="PANTHER" id="PTHR37539:SF1">
    <property type="entry name" value="ER-BOUND OXYGENASE MPAB_MPAB'_RUBBER OXYGENASE CATALYTIC DOMAIN-CONTAINING PROTEIN"/>
    <property type="match status" value="1"/>
</dbReference>
<accession>A0A6A4IFR4</accession>
<dbReference type="PANTHER" id="PTHR37539">
    <property type="entry name" value="SECRETED PROTEIN-RELATED"/>
    <property type="match status" value="1"/>
</dbReference>
<dbReference type="InterPro" id="IPR018713">
    <property type="entry name" value="MPAB/Lcp_cat_dom"/>
</dbReference>
<proteinExistence type="predicted"/>
<dbReference type="EMBL" id="ML769383">
    <property type="protein sequence ID" value="KAE9411172.1"/>
    <property type="molecule type" value="Genomic_DNA"/>
</dbReference>
<protein>
    <recommendedName>
        <fullName evidence="2">ER-bound oxygenase mpaB/mpaB'/Rubber oxygenase catalytic domain-containing protein</fullName>
    </recommendedName>
</protein>
<dbReference type="OrthoDB" id="6361347at2759"/>
<feature type="transmembrane region" description="Helical" evidence="1">
    <location>
        <begin position="466"/>
        <end position="488"/>
    </location>
</feature>
<evidence type="ECO:0000256" key="1">
    <source>
        <dbReference type="SAM" id="Phobius"/>
    </source>
</evidence>
<name>A0A6A4IFR4_9AGAR</name>
<evidence type="ECO:0000259" key="2">
    <source>
        <dbReference type="Pfam" id="PF09995"/>
    </source>
</evidence>